<dbReference type="EMBL" id="BARS01042451">
    <property type="protein sequence ID" value="GAG41677.1"/>
    <property type="molecule type" value="Genomic_DNA"/>
</dbReference>
<name>X0Y2T0_9ZZZZ</name>
<proteinExistence type="predicted"/>
<comment type="caution">
    <text evidence="2">The sequence shown here is derived from an EMBL/GenBank/DDBJ whole genome shotgun (WGS) entry which is preliminary data.</text>
</comment>
<evidence type="ECO:0000256" key="1">
    <source>
        <dbReference type="SAM" id="MobiDB-lite"/>
    </source>
</evidence>
<feature type="non-terminal residue" evidence="2">
    <location>
        <position position="51"/>
    </location>
</feature>
<dbReference type="AlphaFoldDB" id="X0Y2T0"/>
<protein>
    <submittedName>
        <fullName evidence="2">Uncharacterized protein</fullName>
    </submittedName>
</protein>
<gene>
    <name evidence="2" type="ORF">S01H1_64409</name>
</gene>
<sequence>MYPEDAGQDEFVGVYDDEGRERLMKNDEISPEEEAFMAGYDREEETKEETE</sequence>
<feature type="region of interest" description="Disordered" evidence="1">
    <location>
        <begin position="1"/>
        <end position="51"/>
    </location>
</feature>
<reference evidence="2" key="1">
    <citation type="journal article" date="2014" name="Front. Microbiol.">
        <title>High frequency of phylogenetically diverse reductive dehalogenase-homologous genes in deep subseafloor sedimentary metagenomes.</title>
        <authorList>
            <person name="Kawai M."/>
            <person name="Futagami T."/>
            <person name="Toyoda A."/>
            <person name="Takaki Y."/>
            <person name="Nishi S."/>
            <person name="Hori S."/>
            <person name="Arai W."/>
            <person name="Tsubouchi T."/>
            <person name="Morono Y."/>
            <person name="Uchiyama I."/>
            <person name="Ito T."/>
            <person name="Fujiyama A."/>
            <person name="Inagaki F."/>
            <person name="Takami H."/>
        </authorList>
    </citation>
    <scope>NUCLEOTIDE SEQUENCE</scope>
    <source>
        <strain evidence="2">Expedition CK06-06</strain>
    </source>
</reference>
<accession>X0Y2T0</accession>
<evidence type="ECO:0000313" key="2">
    <source>
        <dbReference type="EMBL" id="GAG41677.1"/>
    </source>
</evidence>
<organism evidence="2">
    <name type="scientific">marine sediment metagenome</name>
    <dbReference type="NCBI Taxonomy" id="412755"/>
    <lineage>
        <taxon>unclassified sequences</taxon>
        <taxon>metagenomes</taxon>
        <taxon>ecological metagenomes</taxon>
    </lineage>
</organism>
<feature type="compositionally biased region" description="Basic and acidic residues" evidence="1">
    <location>
        <begin position="17"/>
        <end position="28"/>
    </location>
</feature>